<dbReference type="SUPFAM" id="SSF53328">
    <property type="entry name" value="Formyltransferase"/>
    <property type="match status" value="1"/>
</dbReference>
<feature type="site" description="Raises pKa of active site His" evidence="6">
    <location>
        <position position="151"/>
    </location>
</feature>
<feature type="active site" description="Proton donor" evidence="6">
    <location>
        <position position="110"/>
    </location>
</feature>
<evidence type="ECO:0000256" key="2">
    <source>
        <dbReference type="ARBA" id="ARBA00022679"/>
    </source>
</evidence>
<evidence type="ECO:0000313" key="8">
    <source>
        <dbReference type="EMBL" id="SHI65543.1"/>
    </source>
</evidence>
<dbReference type="InterPro" id="IPR002376">
    <property type="entry name" value="Formyl_transf_N"/>
</dbReference>
<dbReference type="RefSeq" id="WP_073149135.1">
    <property type="nucleotide sequence ID" value="NZ_FQYY01000003.1"/>
</dbReference>
<protein>
    <recommendedName>
        <fullName evidence="6">Phosphoribosylglycinamide formyltransferase</fullName>
        <ecNumber evidence="6">2.1.2.2</ecNumber>
    </recommendedName>
    <alternativeName>
        <fullName evidence="6">5'-phosphoribosylglycinamide transformylase</fullName>
    </alternativeName>
    <alternativeName>
        <fullName evidence="6">GAR transformylase</fullName>
        <shortName evidence="6">GART</shortName>
    </alternativeName>
</protein>
<proteinExistence type="inferred from homology"/>
<dbReference type="STRING" id="579105.SAMN04488096_103201"/>
<dbReference type="GO" id="GO:0006189">
    <property type="term" value="P:'de novo' IMP biosynthetic process"/>
    <property type="evidence" value="ECO:0007669"/>
    <property type="project" value="UniProtKB-UniRule"/>
</dbReference>
<feature type="binding site" evidence="6">
    <location>
        <begin position="18"/>
        <end position="20"/>
    </location>
    <ligand>
        <name>N(1)-(5-phospho-beta-D-ribosyl)glycinamide</name>
        <dbReference type="ChEBI" id="CHEBI:143788"/>
    </ligand>
</feature>
<comment type="similarity">
    <text evidence="4 6">Belongs to the GART family.</text>
</comment>
<comment type="pathway">
    <text evidence="1 6">Purine metabolism; IMP biosynthesis via de novo pathway; N(2)-formyl-N(1)-(5-phospho-D-ribosyl)glycinamide from N(1)-(5-phospho-D-ribosyl)glycinamide (10-formyl THF route): step 1/1.</text>
</comment>
<comment type="catalytic activity">
    <reaction evidence="5 6">
        <text>N(1)-(5-phospho-beta-D-ribosyl)glycinamide + (6R)-10-formyltetrahydrofolate = N(2)-formyl-N(1)-(5-phospho-beta-D-ribosyl)glycinamide + (6S)-5,6,7,8-tetrahydrofolate + H(+)</text>
        <dbReference type="Rhea" id="RHEA:15053"/>
        <dbReference type="ChEBI" id="CHEBI:15378"/>
        <dbReference type="ChEBI" id="CHEBI:57453"/>
        <dbReference type="ChEBI" id="CHEBI:143788"/>
        <dbReference type="ChEBI" id="CHEBI:147286"/>
        <dbReference type="ChEBI" id="CHEBI:195366"/>
        <dbReference type="EC" id="2.1.2.2"/>
    </reaction>
</comment>
<organism evidence="8 9">
    <name type="scientific">Mesonia phycicola</name>
    <dbReference type="NCBI Taxonomy" id="579105"/>
    <lineage>
        <taxon>Bacteria</taxon>
        <taxon>Pseudomonadati</taxon>
        <taxon>Bacteroidota</taxon>
        <taxon>Flavobacteriia</taxon>
        <taxon>Flavobacteriales</taxon>
        <taxon>Flavobacteriaceae</taxon>
        <taxon>Mesonia</taxon>
    </lineage>
</organism>
<evidence type="ECO:0000259" key="7">
    <source>
        <dbReference type="Pfam" id="PF00551"/>
    </source>
</evidence>
<reference evidence="8 9" key="1">
    <citation type="submission" date="2016-11" db="EMBL/GenBank/DDBJ databases">
        <authorList>
            <person name="Jaros S."/>
            <person name="Januszkiewicz K."/>
            <person name="Wedrychowicz H."/>
        </authorList>
    </citation>
    <scope>NUCLEOTIDE SEQUENCE [LARGE SCALE GENOMIC DNA]</scope>
    <source>
        <strain evidence="8 9">DSM 21425</strain>
    </source>
</reference>
<feature type="domain" description="Formyl transferase N-terminal" evidence="7">
    <location>
        <begin position="8"/>
        <end position="188"/>
    </location>
</feature>
<evidence type="ECO:0000256" key="5">
    <source>
        <dbReference type="ARBA" id="ARBA00047664"/>
    </source>
</evidence>
<dbReference type="CDD" id="cd08645">
    <property type="entry name" value="FMT_core_GART"/>
    <property type="match status" value="1"/>
</dbReference>
<evidence type="ECO:0000256" key="1">
    <source>
        <dbReference type="ARBA" id="ARBA00005054"/>
    </source>
</evidence>
<gene>
    <name evidence="6" type="primary">purN</name>
    <name evidence="8" type="ORF">SAMN04488096_103201</name>
</gene>
<keyword evidence="2 6" id="KW-0808">Transferase</keyword>
<feature type="binding site" evidence="6">
    <location>
        <position position="108"/>
    </location>
    <ligand>
        <name>(6R)-10-formyltetrahydrofolate</name>
        <dbReference type="ChEBI" id="CHEBI:195366"/>
    </ligand>
</feature>
<dbReference type="OrthoDB" id="9806170at2"/>
<dbReference type="PANTHER" id="PTHR43369:SF2">
    <property type="entry name" value="PHOSPHORIBOSYLGLYCINAMIDE FORMYLTRANSFERASE"/>
    <property type="match status" value="1"/>
</dbReference>
<dbReference type="HAMAP" id="MF_01930">
    <property type="entry name" value="PurN"/>
    <property type="match status" value="1"/>
</dbReference>
<feature type="binding site" evidence="6">
    <location>
        <position position="64"/>
    </location>
    <ligand>
        <name>(6R)-10-formyltetrahydrofolate</name>
        <dbReference type="ChEBI" id="CHEBI:195366"/>
    </ligand>
</feature>
<dbReference type="AlphaFoldDB" id="A0A1M6CXE3"/>
<dbReference type="InterPro" id="IPR036477">
    <property type="entry name" value="Formyl_transf_N_sf"/>
</dbReference>
<dbReference type="Pfam" id="PF00551">
    <property type="entry name" value="Formyl_trans_N"/>
    <property type="match status" value="1"/>
</dbReference>
<dbReference type="Proteomes" id="UP000184225">
    <property type="component" value="Unassembled WGS sequence"/>
</dbReference>
<name>A0A1M6CXE3_9FLAO</name>
<dbReference type="PANTHER" id="PTHR43369">
    <property type="entry name" value="PHOSPHORIBOSYLGLYCINAMIDE FORMYLTRANSFERASE"/>
    <property type="match status" value="1"/>
</dbReference>
<evidence type="ECO:0000256" key="3">
    <source>
        <dbReference type="ARBA" id="ARBA00022755"/>
    </source>
</evidence>
<dbReference type="UniPathway" id="UPA00074">
    <property type="reaction ID" value="UER00126"/>
</dbReference>
<comment type="caution">
    <text evidence="6">Lacks conserved residue(s) required for the propagation of feature annotation.</text>
</comment>
<keyword evidence="3 6" id="KW-0658">Purine biosynthesis</keyword>
<keyword evidence="9" id="KW-1185">Reference proteome</keyword>
<dbReference type="GO" id="GO:0005829">
    <property type="term" value="C:cytosol"/>
    <property type="evidence" value="ECO:0007669"/>
    <property type="project" value="TreeGrafter"/>
</dbReference>
<evidence type="ECO:0000256" key="4">
    <source>
        <dbReference type="ARBA" id="ARBA00038440"/>
    </source>
</evidence>
<dbReference type="InterPro" id="IPR001555">
    <property type="entry name" value="GART_AS"/>
</dbReference>
<accession>A0A1M6CXE3</accession>
<dbReference type="NCBIfam" id="TIGR00639">
    <property type="entry name" value="PurN"/>
    <property type="match status" value="1"/>
</dbReference>
<dbReference type="EC" id="2.1.2.2" evidence="6"/>
<sequence length="196" mass="22381">MNSPKTTKKIIIFASGQGSNAKNIIHYFRDRNDVEISHVLSNNIKANVLKMAHDHEINALHFDRSALYNSNEVLHILKDTDPDLIVLAGFLWIMPTEIIQEFENKIINIHPALLPKYGGKGMYGNYVHQAVLENKEKESGITIHFVNEKYDEGKTISQFSTEVAPNETIESLKEKIHQLEHKHFPEVIDQLLSAEK</sequence>
<dbReference type="GO" id="GO:0004644">
    <property type="term" value="F:phosphoribosylglycinamide formyltransferase activity"/>
    <property type="evidence" value="ECO:0007669"/>
    <property type="project" value="UniProtKB-UniRule"/>
</dbReference>
<evidence type="ECO:0000256" key="6">
    <source>
        <dbReference type="HAMAP-Rule" id="MF_01930"/>
    </source>
</evidence>
<dbReference type="Gene3D" id="3.40.50.170">
    <property type="entry name" value="Formyl transferase, N-terminal domain"/>
    <property type="match status" value="1"/>
</dbReference>
<comment type="function">
    <text evidence="6">Catalyzes the transfer of a formyl group from 10-formyltetrahydrofolate to 5-phospho-ribosyl-glycinamide (GAR), producing 5-phospho-ribosyl-N-formylglycinamide (FGAR) and tetrahydrofolate.</text>
</comment>
<evidence type="ECO:0000313" key="9">
    <source>
        <dbReference type="Proteomes" id="UP000184225"/>
    </source>
</evidence>
<dbReference type="EMBL" id="FQYY01000003">
    <property type="protein sequence ID" value="SHI65543.1"/>
    <property type="molecule type" value="Genomic_DNA"/>
</dbReference>
<dbReference type="InterPro" id="IPR004607">
    <property type="entry name" value="GART"/>
</dbReference>
<dbReference type="PROSITE" id="PS00373">
    <property type="entry name" value="GART"/>
    <property type="match status" value="1"/>
</dbReference>